<dbReference type="SUPFAM" id="SSF55811">
    <property type="entry name" value="Nudix"/>
    <property type="match status" value="1"/>
</dbReference>
<sequence length="256" mass="29082">MRRLIAARPTEILRSKVLLINFSASFGFFSCLMKMDRLEITGMRVEPCVNSRFIQPSRVVFNQNGRERKWDYLKVHDSVCALLFNTTRQAFILVKQFRPAVYMHVNRCLHKKTLNDGSAISMTTEDVSVPITAPFTEGVTYELCAGIIDKNMSLPSLMKLEILEECGYDVPEENLQEVASFRAGVGSTGALQTLFFAEVTDDMCVTKGGGNTQEGEMIDVFYLPLEKSREFLFDASKHKPGGLMFAFMWYFNKFKV</sequence>
<evidence type="ECO:0000259" key="3">
    <source>
        <dbReference type="PROSITE" id="PS51462"/>
    </source>
</evidence>
<dbReference type="InterPro" id="IPR015797">
    <property type="entry name" value="NUDIX_hydrolase-like_dom_sf"/>
</dbReference>
<feature type="domain" description="Nudix hydrolase" evidence="3">
    <location>
        <begin position="74"/>
        <end position="246"/>
    </location>
</feature>
<comment type="caution">
    <text evidence="4">The sequence shown here is derived from an EMBL/GenBank/DDBJ whole genome shotgun (WGS) entry which is preliminary data.</text>
</comment>
<evidence type="ECO:0000313" key="5">
    <source>
        <dbReference type="Proteomes" id="UP001159405"/>
    </source>
</evidence>
<evidence type="ECO:0000256" key="1">
    <source>
        <dbReference type="ARBA" id="ARBA00001946"/>
    </source>
</evidence>
<dbReference type="InterPro" id="IPR004385">
    <property type="entry name" value="NDP_pyrophosphatase"/>
</dbReference>
<proteinExistence type="predicted"/>
<reference evidence="4 5" key="1">
    <citation type="submission" date="2022-05" db="EMBL/GenBank/DDBJ databases">
        <authorList>
            <consortium name="Genoscope - CEA"/>
            <person name="William W."/>
        </authorList>
    </citation>
    <scope>NUCLEOTIDE SEQUENCE [LARGE SCALE GENOMIC DNA]</scope>
</reference>
<dbReference type="Proteomes" id="UP001159405">
    <property type="component" value="Unassembled WGS sequence"/>
</dbReference>
<dbReference type="PROSITE" id="PS51257">
    <property type="entry name" value="PROKAR_LIPOPROTEIN"/>
    <property type="match status" value="1"/>
</dbReference>
<dbReference type="NCBIfam" id="TIGR00052">
    <property type="entry name" value="nudix-type nucleoside diphosphatase, YffH/AdpP family"/>
    <property type="match status" value="1"/>
</dbReference>
<gene>
    <name evidence="4" type="ORF">PLOB_00027118</name>
</gene>
<protein>
    <recommendedName>
        <fullName evidence="3">Nudix hydrolase domain-containing protein</fullName>
    </recommendedName>
</protein>
<dbReference type="PANTHER" id="PTHR11839:SF15">
    <property type="entry name" value="URIDINE DIPHOSPHATE GLUCOSE PYROPHOSPHATASE NUDT14"/>
    <property type="match status" value="1"/>
</dbReference>
<organism evidence="4 5">
    <name type="scientific">Porites lobata</name>
    <dbReference type="NCBI Taxonomy" id="104759"/>
    <lineage>
        <taxon>Eukaryota</taxon>
        <taxon>Metazoa</taxon>
        <taxon>Cnidaria</taxon>
        <taxon>Anthozoa</taxon>
        <taxon>Hexacorallia</taxon>
        <taxon>Scleractinia</taxon>
        <taxon>Fungiina</taxon>
        <taxon>Poritidae</taxon>
        <taxon>Porites</taxon>
    </lineage>
</organism>
<dbReference type="Gene3D" id="3.90.79.10">
    <property type="entry name" value="Nucleoside Triphosphate Pyrophosphohydrolase"/>
    <property type="match status" value="1"/>
</dbReference>
<dbReference type="InterPro" id="IPR000086">
    <property type="entry name" value="NUDIX_hydrolase_dom"/>
</dbReference>
<evidence type="ECO:0000256" key="2">
    <source>
        <dbReference type="ARBA" id="ARBA00022801"/>
    </source>
</evidence>
<dbReference type="CDD" id="cd18887">
    <property type="entry name" value="NUDIX_UGPPase_Nudt14"/>
    <property type="match status" value="1"/>
</dbReference>
<name>A0ABN8RVK8_9CNID</name>
<accession>A0ABN8RVK8</accession>
<dbReference type="PROSITE" id="PS51462">
    <property type="entry name" value="NUDIX"/>
    <property type="match status" value="1"/>
</dbReference>
<comment type="cofactor">
    <cofactor evidence="1">
        <name>Mg(2+)</name>
        <dbReference type="ChEBI" id="CHEBI:18420"/>
    </cofactor>
</comment>
<evidence type="ECO:0000313" key="4">
    <source>
        <dbReference type="EMBL" id="CAH3182605.1"/>
    </source>
</evidence>
<dbReference type="PANTHER" id="PTHR11839">
    <property type="entry name" value="UDP/ADP-SUGAR PYROPHOSPHATASE"/>
    <property type="match status" value="1"/>
</dbReference>
<keyword evidence="5" id="KW-1185">Reference proteome</keyword>
<keyword evidence="2" id="KW-0378">Hydrolase</keyword>
<dbReference type="EMBL" id="CALNXK010000328">
    <property type="protein sequence ID" value="CAH3182605.1"/>
    <property type="molecule type" value="Genomic_DNA"/>
</dbReference>